<reference evidence="1 2" key="1">
    <citation type="journal article" date="2024" name="G3 (Bethesda)">
        <title>Genome assembly of Hibiscus sabdariffa L. provides insights into metabolisms of medicinal natural products.</title>
        <authorList>
            <person name="Kim T."/>
        </authorList>
    </citation>
    <scope>NUCLEOTIDE SEQUENCE [LARGE SCALE GENOMIC DNA]</scope>
    <source>
        <strain evidence="1">TK-2024</strain>
        <tissue evidence="1">Old leaves</tissue>
    </source>
</reference>
<organism evidence="1 2">
    <name type="scientific">Hibiscus sabdariffa</name>
    <name type="common">roselle</name>
    <dbReference type="NCBI Taxonomy" id="183260"/>
    <lineage>
        <taxon>Eukaryota</taxon>
        <taxon>Viridiplantae</taxon>
        <taxon>Streptophyta</taxon>
        <taxon>Embryophyta</taxon>
        <taxon>Tracheophyta</taxon>
        <taxon>Spermatophyta</taxon>
        <taxon>Magnoliopsida</taxon>
        <taxon>eudicotyledons</taxon>
        <taxon>Gunneridae</taxon>
        <taxon>Pentapetalae</taxon>
        <taxon>rosids</taxon>
        <taxon>malvids</taxon>
        <taxon>Malvales</taxon>
        <taxon>Malvaceae</taxon>
        <taxon>Malvoideae</taxon>
        <taxon>Hibiscus</taxon>
    </lineage>
</organism>
<accession>A0ABR2FPR8</accession>
<sequence>MWLGSPYAVSSAPLWFLPSWELKLRLVQSLIGLRVAALVDAARREPNALIYLPMHALVLPGCVLWSVVCVGLHRARASPVGPCAWSHHRPRTAPPAWRQALRVCPMQLFSSATAVLVCAAGNHFWWHRACWFCATSPLRPRCLLLAGSAGLPRLRRERLSSCPPAACSSLGGLACKSPFGRPLWAVVLRHKPLFFGLCEPPISGLEPR</sequence>
<dbReference type="Proteomes" id="UP001472677">
    <property type="component" value="Unassembled WGS sequence"/>
</dbReference>
<protein>
    <submittedName>
        <fullName evidence="1">Uncharacterized protein</fullName>
    </submittedName>
</protein>
<name>A0ABR2FPR8_9ROSI</name>
<gene>
    <name evidence="1" type="ORF">V6N12_068359</name>
</gene>
<evidence type="ECO:0000313" key="2">
    <source>
        <dbReference type="Proteomes" id="UP001472677"/>
    </source>
</evidence>
<evidence type="ECO:0000313" key="1">
    <source>
        <dbReference type="EMBL" id="KAK8584109.1"/>
    </source>
</evidence>
<keyword evidence="2" id="KW-1185">Reference proteome</keyword>
<proteinExistence type="predicted"/>
<comment type="caution">
    <text evidence="1">The sequence shown here is derived from an EMBL/GenBank/DDBJ whole genome shotgun (WGS) entry which is preliminary data.</text>
</comment>
<dbReference type="EMBL" id="JBBPBM010000005">
    <property type="protein sequence ID" value="KAK8584109.1"/>
    <property type="molecule type" value="Genomic_DNA"/>
</dbReference>